<feature type="domain" description="ABC transporter" evidence="5">
    <location>
        <begin position="9"/>
        <end position="244"/>
    </location>
</feature>
<evidence type="ECO:0000259" key="5">
    <source>
        <dbReference type="PROSITE" id="PS50893"/>
    </source>
</evidence>
<dbReference type="PROSITE" id="PS00211">
    <property type="entry name" value="ABC_TRANSPORTER_1"/>
    <property type="match status" value="2"/>
</dbReference>
<reference evidence="6" key="1">
    <citation type="submission" date="2020-05" db="EMBL/GenBank/DDBJ databases">
        <authorList>
            <person name="Chiriac C."/>
            <person name="Salcher M."/>
            <person name="Ghai R."/>
            <person name="Kavagutti S V."/>
        </authorList>
    </citation>
    <scope>NUCLEOTIDE SEQUENCE</scope>
</reference>
<dbReference type="SMART" id="SM00382">
    <property type="entry name" value="AAA"/>
    <property type="match status" value="2"/>
</dbReference>
<accession>A0A6J6ZU45</accession>
<evidence type="ECO:0000256" key="2">
    <source>
        <dbReference type="ARBA" id="ARBA00022737"/>
    </source>
</evidence>
<dbReference type="CDD" id="cd03215">
    <property type="entry name" value="ABC_Carb_Monos_II"/>
    <property type="match status" value="1"/>
</dbReference>
<dbReference type="AlphaFoldDB" id="A0A6J6ZU45"/>
<evidence type="ECO:0000256" key="3">
    <source>
        <dbReference type="ARBA" id="ARBA00022741"/>
    </source>
</evidence>
<evidence type="ECO:0000256" key="1">
    <source>
        <dbReference type="ARBA" id="ARBA00022448"/>
    </source>
</evidence>
<dbReference type="GO" id="GO:0005524">
    <property type="term" value="F:ATP binding"/>
    <property type="evidence" value="ECO:0007669"/>
    <property type="project" value="UniProtKB-KW"/>
</dbReference>
<keyword evidence="2" id="KW-0677">Repeat</keyword>
<dbReference type="InterPro" id="IPR003593">
    <property type="entry name" value="AAA+_ATPase"/>
</dbReference>
<evidence type="ECO:0000313" key="6">
    <source>
        <dbReference type="EMBL" id="CAB4824048.1"/>
    </source>
</evidence>
<dbReference type="InterPro" id="IPR017871">
    <property type="entry name" value="ABC_transporter-like_CS"/>
</dbReference>
<name>A0A6J6ZU45_9ZZZZ</name>
<sequence>MTETGVSLLDMKNISKSYGHVQALQDVSFNLRSGEVMALLGENGAGKSTLVKLLSGLITPDSGSITLNGEPRTLGTPSAARAAGIAVVQQEFSLVPTLTIAENLFLGSGDVRGLWTGKRLANLARPLLDTVGLEDLDPRRFVSSLSVGELQLVEIARLMGRNAEIFILDEPTAALSDVEIVRVMQVVKRLTAMGRSVIYVTHRLGEVFQIADRATIFRNGRSLDPVPVSELTIDTLVERLLGRHLGEMYPPRAASLGAPRLEIKDLSTPGLSAPISLTARQGEIVGLAGQMGSGASSVLRSVMGISFTSSGTVHLDGTDITKANRQKAISMGVGYCSDDRKFDGIFQLQSVMKNLSSAAINRFSTAGWLSNSRERSLAGQVASKFAFDESRLPSNAGNLSGGNQQKVAVGKWLAISPKVLLVEEPTRGVDVGARAEIYRNLRTLADEGLTIIFASSDMAEVKGLSDTVMTFYRGHLIRVLPAGEITDQQMMLDVTHASVSSTPTTDAVNLSDEV</sequence>
<proteinExistence type="predicted"/>
<evidence type="ECO:0000256" key="4">
    <source>
        <dbReference type="ARBA" id="ARBA00022840"/>
    </source>
</evidence>
<dbReference type="GO" id="GO:0016887">
    <property type="term" value="F:ATP hydrolysis activity"/>
    <property type="evidence" value="ECO:0007669"/>
    <property type="project" value="InterPro"/>
</dbReference>
<dbReference type="CDD" id="cd03216">
    <property type="entry name" value="ABC_Carb_Monos_I"/>
    <property type="match status" value="1"/>
</dbReference>
<dbReference type="InterPro" id="IPR027417">
    <property type="entry name" value="P-loop_NTPase"/>
</dbReference>
<dbReference type="Gene3D" id="3.40.50.300">
    <property type="entry name" value="P-loop containing nucleotide triphosphate hydrolases"/>
    <property type="match status" value="2"/>
</dbReference>
<keyword evidence="3" id="KW-0547">Nucleotide-binding</keyword>
<feature type="domain" description="ABC transporter" evidence="5">
    <location>
        <begin position="256"/>
        <end position="498"/>
    </location>
</feature>
<keyword evidence="4" id="KW-0067">ATP-binding</keyword>
<protein>
    <submittedName>
        <fullName evidence="6">Unannotated protein</fullName>
    </submittedName>
</protein>
<keyword evidence="1" id="KW-0813">Transport</keyword>
<dbReference type="PROSITE" id="PS50893">
    <property type="entry name" value="ABC_TRANSPORTER_2"/>
    <property type="match status" value="2"/>
</dbReference>
<dbReference type="EMBL" id="CAFABK010000010">
    <property type="protein sequence ID" value="CAB4824048.1"/>
    <property type="molecule type" value="Genomic_DNA"/>
</dbReference>
<gene>
    <name evidence="6" type="ORF">UFOPK3204_00354</name>
</gene>
<dbReference type="InterPro" id="IPR050107">
    <property type="entry name" value="ABC_carbohydrate_import_ATPase"/>
</dbReference>
<dbReference type="PANTHER" id="PTHR43790:SF9">
    <property type="entry name" value="GALACTOFURANOSE TRANSPORTER ATP-BINDING PROTEIN YTFR"/>
    <property type="match status" value="1"/>
</dbReference>
<dbReference type="PANTHER" id="PTHR43790">
    <property type="entry name" value="CARBOHYDRATE TRANSPORT ATP-BINDING PROTEIN MG119-RELATED"/>
    <property type="match status" value="1"/>
</dbReference>
<dbReference type="InterPro" id="IPR003439">
    <property type="entry name" value="ABC_transporter-like_ATP-bd"/>
</dbReference>
<dbReference type="SUPFAM" id="SSF52540">
    <property type="entry name" value="P-loop containing nucleoside triphosphate hydrolases"/>
    <property type="match status" value="2"/>
</dbReference>
<organism evidence="6">
    <name type="scientific">freshwater metagenome</name>
    <dbReference type="NCBI Taxonomy" id="449393"/>
    <lineage>
        <taxon>unclassified sequences</taxon>
        <taxon>metagenomes</taxon>
        <taxon>ecological metagenomes</taxon>
    </lineage>
</organism>
<dbReference type="Pfam" id="PF00005">
    <property type="entry name" value="ABC_tran"/>
    <property type="match status" value="2"/>
</dbReference>